<feature type="transmembrane region" description="Helical" evidence="1">
    <location>
        <begin position="331"/>
        <end position="354"/>
    </location>
</feature>
<feature type="transmembrane region" description="Helical" evidence="1">
    <location>
        <begin position="254"/>
        <end position="272"/>
    </location>
</feature>
<dbReference type="RefSeq" id="WP_050600389.1">
    <property type="nucleotide sequence ID" value="NZ_JYNE01000024.1"/>
</dbReference>
<feature type="transmembrane region" description="Helical" evidence="1">
    <location>
        <begin position="209"/>
        <end position="233"/>
    </location>
</feature>
<accession>A0A0L1KDW8</accession>
<organism evidence="3 4">
    <name type="scientific">Qipengyuania citrea LAMA 915</name>
    <dbReference type="NCBI Taxonomy" id="1306953"/>
    <lineage>
        <taxon>Bacteria</taxon>
        <taxon>Pseudomonadati</taxon>
        <taxon>Pseudomonadota</taxon>
        <taxon>Alphaproteobacteria</taxon>
        <taxon>Sphingomonadales</taxon>
        <taxon>Erythrobacteraceae</taxon>
        <taxon>Qipengyuania</taxon>
    </lineage>
</organism>
<dbReference type="Pfam" id="PF04235">
    <property type="entry name" value="DUF418"/>
    <property type="match status" value="1"/>
</dbReference>
<dbReference type="PANTHER" id="PTHR30590">
    <property type="entry name" value="INNER MEMBRANE PROTEIN"/>
    <property type="match status" value="1"/>
</dbReference>
<evidence type="ECO:0000313" key="3">
    <source>
        <dbReference type="EMBL" id="KNH02052.1"/>
    </source>
</evidence>
<keyword evidence="1" id="KW-0472">Membrane</keyword>
<keyword evidence="1" id="KW-1133">Transmembrane helix</keyword>
<name>A0A0L1KDW8_9SPHN</name>
<keyword evidence="1" id="KW-0812">Transmembrane</keyword>
<dbReference type="InterPro" id="IPR007349">
    <property type="entry name" value="DUF418"/>
</dbReference>
<sequence>MSEAVAPITAKDRVGELDVLRGFALLGVMTINLWEFGGESVTITADQLAALPNAALNSSIEFWLRLFVSDKANTLFACLFGMGFWIQMERLEARGAPFRSIYFRRAGILLIFGWLHFFLLFSWDVLHVYGIAAFILLFSRKLSARTMLVVGGALLLFAKPLISGVFEWSGVSVTLDAITSADSEVLARQAAAQSGDFVTFMGLMAENNWLGWIMNGGPVAWIAYATGRFYIGAWIARKGWIQNASTNLAPFRRVLWPTLVLGLALEATHLLTENAEPGTTLSAISAWGGILHALATPLIAIGYGCALILLFNGRSAKWLLAPFGAVGRMALTNYVLQSIAIVLILTGVGPGLALAGKAGIATFLPLVAIFYGAQVLISNFWLKRFSYGPLEWVWRALTYGERPAMRRSTSAMIAQ</sequence>
<protein>
    <recommendedName>
        <fullName evidence="2">DUF418 domain-containing protein</fullName>
    </recommendedName>
</protein>
<reference evidence="3" key="1">
    <citation type="submission" date="2015-02" db="EMBL/GenBank/DDBJ databases">
        <authorList>
            <person name="Chooi Y.-H."/>
        </authorList>
    </citation>
    <scope>NUCLEOTIDE SEQUENCE [LARGE SCALE GENOMIC DNA]</scope>
    <source>
        <strain evidence="3">LAMA 915</strain>
    </source>
</reference>
<feature type="domain" description="DUF418" evidence="2">
    <location>
        <begin position="236"/>
        <end position="400"/>
    </location>
</feature>
<evidence type="ECO:0000256" key="1">
    <source>
        <dbReference type="SAM" id="Phobius"/>
    </source>
</evidence>
<feature type="transmembrane region" description="Helical" evidence="1">
    <location>
        <begin position="360"/>
        <end position="382"/>
    </location>
</feature>
<dbReference type="Proteomes" id="UP000037446">
    <property type="component" value="Unassembled WGS sequence"/>
</dbReference>
<dbReference type="PATRIC" id="fig|1306953.7.peg.2026"/>
<dbReference type="EMBL" id="JYNE01000024">
    <property type="protein sequence ID" value="KNH02052.1"/>
    <property type="molecule type" value="Genomic_DNA"/>
</dbReference>
<dbReference type="AlphaFoldDB" id="A0A0L1KDW8"/>
<feature type="transmembrane region" description="Helical" evidence="1">
    <location>
        <begin position="108"/>
        <end position="136"/>
    </location>
</feature>
<dbReference type="InterPro" id="IPR052529">
    <property type="entry name" value="Bact_Transport_Assoc"/>
</dbReference>
<proteinExistence type="predicted"/>
<gene>
    <name evidence="3" type="ORF">J121_1963</name>
</gene>
<feature type="transmembrane region" description="Helical" evidence="1">
    <location>
        <begin position="148"/>
        <end position="166"/>
    </location>
</feature>
<feature type="transmembrane region" description="Helical" evidence="1">
    <location>
        <begin position="284"/>
        <end position="311"/>
    </location>
</feature>
<comment type="caution">
    <text evidence="3">The sequence shown here is derived from an EMBL/GenBank/DDBJ whole genome shotgun (WGS) entry which is preliminary data.</text>
</comment>
<evidence type="ECO:0000259" key="2">
    <source>
        <dbReference type="Pfam" id="PF04235"/>
    </source>
</evidence>
<dbReference type="STRING" id="1306953.J121_1963"/>
<evidence type="ECO:0000313" key="4">
    <source>
        <dbReference type="Proteomes" id="UP000037446"/>
    </source>
</evidence>
<dbReference type="PANTHER" id="PTHR30590:SF2">
    <property type="entry name" value="INNER MEMBRANE PROTEIN"/>
    <property type="match status" value="1"/>
</dbReference>